<feature type="compositionally biased region" description="Low complexity" evidence="1">
    <location>
        <begin position="29"/>
        <end position="55"/>
    </location>
</feature>
<dbReference type="STRING" id="474950.SAMN05421771_3526"/>
<accession>A0A1I6MSJ7</accession>
<feature type="region of interest" description="Disordered" evidence="1">
    <location>
        <begin position="343"/>
        <end position="381"/>
    </location>
</feature>
<keyword evidence="2" id="KW-0732">Signal</keyword>
<protein>
    <recommendedName>
        <fullName evidence="5">VWFA-related domain-containing protein</fullName>
    </recommendedName>
</protein>
<evidence type="ECO:0000313" key="4">
    <source>
        <dbReference type="Proteomes" id="UP000199024"/>
    </source>
</evidence>
<dbReference type="RefSeq" id="WP_175529092.1">
    <property type="nucleotide sequence ID" value="NZ_FOZL01000001.1"/>
</dbReference>
<proteinExistence type="predicted"/>
<feature type="region of interest" description="Disordered" evidence="1">
    <location>
        <begin position="29"/>
        <end position="62"/>
    </location>
</feature>
<dbReference type="Proteomes" id="UP000199024">
    <property type="component" value="Unassembled WGS sequence"/>
</dbReference>
<dbReference type="AlphaFoldDB" id="A0A1I6MSJ7"/>
<gene>
    <name evidence="3" type="ORF">SAMN05421771_3526</name>
</gene>
<sequence length="381" mass="40963">MLPSGATAVLRRRLSLVLALLLAAGSASAYPSAQPSTQPSTQPSAQTSTQTSTQTKPADLTPADTMTLHVVVRELQVAALVLDSHRRPVARVDPASFRLQIEHRPRFQPMRVHREGDDPITLAVLLDASREQKYLDQLPDALATLREKALLPHDRLLISAVDCKGLIYKGDTSTPESVRTGVQQLLASGMLHDGMHKGRPRLCTDRAHVWDEVAYALHRVASEPGRHAVLVVSEGYDYGSLNTLARLEEFTTAVAGTVFVLPSLDMSGPNVRRSPLDQLVMMSGGAVLEAPGKEGIAPSLLECVEMLRDRYILGFNQPSHLKNGHNDLHVTIQHASYDIRASGVSTPGEVPVSDPARSAANPSQANATEAQPAAGTAPPKP</sequence>
<feature type="signal peptide" evidence="2">
    <location>
        <begin position="1"/>
        <end position="29"/>
    </location>
</feature>
<evidence type="ECO:0000313" key="3">
    <source>
        <dbReference type="EMBL" id="SFS18656.1"/>
    </source>
</evidence>
<feature type="compositionally biased region" description="Polar residues" evidence="1">
    <location>
        <begin position="360"/>
        <end position="369"/>
    </location>
</feature>
<evidence type="ECO:0000256" key="1">
    <source>
        <dbReference type="SAM" id="MobiDB-lite"/>
    </source>
</evidence>
<organism evidence="3 4">
    <name type="scientific">Granulicella pectinivorans</name>
    <dbReference type="NCBI Taxonomy" id="474950"/>
    <lineage>
        <taxon>Bacteria</taxon>
        <taxon>Pseudomonadati</taxon>
        <taxon>Acidobacteriota</taxon>
        <taxon>Terriglobia</taxon>
        <taxon>Terriglobales</taxon>
        <taxon>Acidobacteriaceae</taxon>
        <taxon>Granulicella</taxon>
    </lineage>
</organism>
<name>A0A1I6MSJ7_9BACT</name>
<feature type="chain" id="PRO_5011779853" description="VWFA-related domain-containing protein" evidence="2">
    <location>
        <begin position="30"/>
        <end position="381"/>
    </location>
</feature>
<evidence type="ECO:0008006" key="5">
    <source>
        <dbReference type="Google" id="ProtNLM"/>
    </source>
</evidence>
<dbReference type="EMBL" id="FOZL01000001">
    <property type="protein sequence ID" value="SFS18656.1"/>
    <property type="molecule type" value="Genomic_DNA"/>
</dbReference>
<keyword evidence="4" id="KW-1185">Reference proteome</keyword>
<reference evidence="3 4" key="1">
    <citation type="submission" date="2016-10" db="EMBL/GenBank/DDBJ databases">
        <authorList>
            <person name="de Groot N.N."/>
        </authorList>
    </citation>
    <scope>NUCLEOTIDE SEQUENCE [LARGE SCALE GENOMIC DNA]</scope>
    <source>
        <strain evidence="3 4">DSM 21001</strain>
    </source>
</reference>
<evidence type="ECO:0000256" key="2">
    <source>
        <dbReference type="SAM" id="SignalP"/>
    </source>
</evidence>